<comment type="caution">
    <text evidence="2">The sequence shown here is derived from an EMBL/GenBank/DDBJ whole genome shotgun (WGS) entry which is preliminary data.</text>
</comment>
<sequence>MALLKQVVYGLYLGAAYMAVLLFGESLSPGLIGANSLGAAGLLSIFSMMVLESFVSLR</sequence>
<evidence type="ECO:0000313" key="3">
    <source>
        <dbReference type="Proteomes" id="UP000565078"/>
    </source>
</evidence>
<evidence type="ECO:0000313" key="2">
    <source>
        <dbReference type="EMBL" id="HIH10458.1"/>
    </source>
</evidence>
<keyword evidence="1" id="KW-0472">Membrane</keyword>
<organism evidence="2 3">
    <name type="scientific">Candidatus Iainarchaeum sp</name>
    <dbReference type="NCBI Taxonomy" id="3101447"/>
    <lineage>
        <taxon>Archaea</taxon>
        <taxon>Candidatus Iainarchaeota</taxon>
        <taxon>Candidatus Iainarchaeia</taxon>
        <taxon>Candidatus Iainarchaeales</taxon>
        <taxon>Candidatus Iainarchaeaceae</taxon>
        <taxon>Candidatus Iainarchaeum</taxon>
    </lineage>
</organism>
<protein>
    <submittedName>
        <fullName evidence="2">Uncharacterized protein</fullName>
    </submittedName>
</protein>
<dbReference type="EMBL" id="DUGC01000116">
    <property type="protein sequence ID" value="HIH10458.1"/>
    <property type="molecule type" value="Genomic_DNA"/>
</dbReference>
<dbReference type="AlphaFoldDB" id="A0A7J4IYH8"/>
<name>A0A7J4IYH8_9ARCH</name>
<accession>A0A7J4IYH8</accession>
<keyword evidence="1" id="KW-0812">Transmembrane</keyword>
<keyword evidence="1" id="KW-1133">Transmembrane helix</keyword>
<feature type="transmembrane region" description="Helical" evidence="1">
    <location>
        <begin position="7"/>
        <end position="24"/>
    </location>
</feature>
<dbReference type="Proteomes" id="UP000565078">
    <property type="component" value="Unassembled WGS sequence"/>
</dbReference>
<feature type="transmembrane region" description="Helical" evidence="1">
    <location>
        <begin position="30"/>
        <end position="51"/>
    </location>
</feature>
<proteinExistence type="predicted"/>
<gene>
    <name evidence="2" type="ORF">HA254_07380</name>
</gene>
<reference evidence="3" key="1">
    <citation type="journal article" date="2020" name="bioRxiv">
        <title>A rank-normalized archaeal taxonomy based on genome phylogeny resolves widespread incomplete and uneven classifications.</title>
        <authorList>
            <person name="Rinke C."/>
            <person name="Chuvochina M."/>
            <person name="Mussig A.J."/>
            <person name="Chaumeil P.-A."/>
            <person name="Waite D.W."/>
            <person name="Whitman W.B."/>
            <person name="Parks D.H."/>
            <person name="Hugenholtz P."/>
        </authorList>
    </citation>
    <scope>NUCLEOTIDE SEQUENCE [LARGE SCALE GENOMIC DNA]</scope>
</reference>
<evidence type="ECO:0000256" key="1">
    <source>
        <dbReference type="SAM" id="Phobius"/>
    </source>
</evidence>